<gene>
    <name evidence="2" type="ORF">JOC47_002662</name>
</gene>
<dbReference type="RefSeq" id="WP_204702556.1">
    <property type="nucleotide sequence ID" value="NZ_JAFBDQ010000017.1"/>
</dbReference>
<evidence type="ECO:0000313" key="3">
    <source>
        <dbReference type="Proteomes" id="UP000774000"/>
    </source>
</evidence>
<dbReference type="EMBL" id="JAFBDQ010000017">
    <property type="protein sequence ID" value="MBM7557796.1"/>
    <property type="molecule type" value="Genomic_DNA"/>
</dbReference>
<evidence type="ECO:0000256" key="1">
    <source>
        <dbReference type="SAM" id="Coils"/>
    </source>
</evidence>
<name>A0A939BT30_9FIRM</name>
<reference evidence="2" key="1">
    <citation type="submission" date="2021-01" db="EMBL/GenBank/DDBJ databases">
        <title>Genomic Encyclopedia of Type Strains, Phase IV (KMG-IV): sequencing the most valuable type-strain genomes for metagenomic binning, comparative biology and taxonomic classification.</title>
        <authorList>
            <person name="Goeker M."/>
        </authorList>
    </citation>
    <scope>NUCLEOTIDE SEQUENCE</scope>
    <source>
        <strain evidence="2">DSM 23230</strain>
    </source>
</reference>
<dbReference type="Proteomes" id="UP000774000">
    <property type="component" value="Unassembled WGS sequence"/>
</dbReference>
<keyword evidence="3" id="KW-1185">Reference proteome</keyword>
<protein>
    <submittedName>
        <fullName evidence="2">Uncharacterized protein</fullName>
    </submittedName>
</protein>
<dbReference type="AlphaFoldDB" id="A0A939BT30"/>
<sequence length="966" mass="112708">MEEETKNPTEGLKWIKKNKTSNNLMGLAKKLIIKCNDLEILKKTIEQHLEKAFSYKNSKENFESGNTNWNFGYTLAVTVYDYLNKVLQCRKKLNTFLSDQGYDSKNILKLNWKAKENEVGEIIKLSWSSGKQRKLTAEIDGTEREIKYVRKEIADKYIQSHNLKSTIDFFYNKLIEYLYGVITYIIQFKLKDHANFFDISNTNTVLENNFLNKTIDNNDIEKIQKYFWEENNKGKSIIEALVKKINSNYDPSLGLFSNYYKSMILNKIVTVYEKVKNNKKIENLDEIKQKAGSKENNSEGARSVYDILYDGGKNEEVFVDFSLEEEKIEITVEELKQKTIEQFKESKQSFIKIWLEDVGLKWSDQIDELEEVVKRNKEFFWKAVLKFNIKKNGCLKKKFPKKVTDILGASVKNIYQEDIEKLQKEDDIEKLEKSRNDLINDLVEENINVKKLTDELQDKINTKTIKKKLLISYKKLIEEKFNSSFPVFYNVFLGILGKSDNQGNFKLGLVAEENAMPLPKAKLKLANKLLRFKGNTKLKYGSNLDVLGTFDIVGHKVRKVLAEEYDKQELKTIDDFFEAQKKDKQGNKVDKIKSVKKELEQMSNNDIEKKINSYAEENSLNSKKKSILREWLEERGIYLSSKDLNKTFKIEAKRFIGDKKIFKVEKLHVLEDKNKANKVSGDDLYNLEMKCEDIEIDLNPFLKNNNYFQEENNKKKEAEKKLKLFYTKGKGNYKLKQKFKTFNIFGGTMFDLLYLKEHYWLEINYDENSAGLTIKQRLVDNWNRFLGYIFFPNDLIKVEVEVDSDTGEKITGKLGDKLSITPPNWDTLKIKIVKSDNKSEDFINESSKEIFPSVNHSEAKVNELIRKQINDFVSYIGNEVTLTVKKLKKGKLNRLKVKFSEAKVNSKILAEIDKTQIDENDTAIFEKGAKYAFEKDNGAAVLVAFPDDHETRTVYYDSDDDCFKLK</sequence>
<accession>A0A939BT30</accession>
<evidence type="ECO:0000313" key="2">
    <source>
        <dbReference type="EMBL" id="MBM7557796.1"/>
    </source>
</evidence>
<feature type="coiled-coil region" evidence="1">
    <location>
        <begin position="421"/>
        <end position="462"/>
    </location>
</feature>
<comment type="caution">
    <text evidence="2">The sequence shown here is derived from an EMBL/GenBank/DDBJ whole genome shotgun (WGS) entry which is preliminary data.</text>
</comment>
<organism evidence="2 3">
    <name type="scientific">Halanaerobacter jeridensis</name>
    <dbReference type="NCBI Taxonomy" id="706427"/>
    <lineage>
        <taxon>Bacteria</taxon>
        <taxon>Bacillati</taxon>
        <taxon>Bacillota</taxon>
        <taxon>Clostridia</taxon>
        <taxon>Halanaerobiales</taxon>
        <taxon>Halobacteroidaceae</taxon>
        <taxon>Halanaerobacter</taxon>
    </lineage>
</organism>
<proteinExistence type="predicted"/>
<keyword evidence="1" id="KW-0175">Coiled coil</keyword>